<sequence>FLGISDYNFNTFAKASRGRRYAIDRLFRKWLVVQKSSSVRDQSDDLTPCGGVREATIQDHLLHNPT</sequence>
<dbReference type="HOGENOM" id="CLU_2838086_0_0_1"/>
<dbReference type="Proteomes" id="UP000030676">
    <property type="component" value="Unassembled WGS sequence"/>
</dbReference>
<gene>
    <name evidence="1" type="ORF">FOPG_19453</name>
</gene>
<reference evidence="1" key="1">
    <citation type="submission" date="2011-11" db="EMBL/GenBank/DDBJ databases">
        <title>The Genome Sequence of Fusarium oxysporum PHW808.</title>
        <authorList>
            <consortium name="The Broad Institute Genome Sequencing Platform"/>
            <person name="Ma L.-J."/>
            <person name="Gale L.R."/>
            <person name="Schwartz D.C."/>
            <person name="Zhou S."/>
            <person name="Corby-Kistler H."/>
            <person name="Young S.K."/>
            <person name="Zeng Q."/>
            <person name="Gargeya S."/>
            <person name="Fitzgerald M."/>
            <person name="Haas B."/>
            <person name="Abouelleil A."/>
            <person name="Alvarado L."/>
            <person name="Arachchi H.M."/>
            <person name="Berlin A."/>
            <person name="Brown A."/>
            <person name="Chapman S.B."/>
            <person name="Chen Z."/>
            <person name="Dunbar C."/>
            <person name="Freedman E."/>
            <person name="Gearin G."/>
            <person name="Goldberg J."/>
            <person name="Griggs A."/>
            <person name="Gujja S."/>
            <person name="Heiman D."/>
            <person name="Howarth C."/>
            <person name="Larson L."/>
            <person name="Lui A."/>
            <person name="MacDonald P.J.P."/>
            <person name="Montmayeur A."/>
            <person name="Murphy C."/>
            <person name="Neiman D."/>
            <person name="Pearson M."/>
            <person name="Priest M."/>
            <person name="Roberts A."/>
            <person name="Saif S."/>
            <person name="Shea T."/>
            <person name="Shenoy N."/>
            <person name="Sisk P."/>
            <person name="Stolte C."/>
            <person name="Sykes S."/>
            <person name="Wortman J."/>
            <person name="Nusbaum C."/>
            <person name="Birren B."/>
        </authorList>
    </citation>
    <scope>NUCLEOTIDE SEQUENCE [LARGE SCALE GENOMIC DNA]</scope>
    <source>
        <strain evidence="1">54008</strain>
    </source>
</reference>
<proteinExistence type="predicted"/>
<feature type="non-terminal residue" evidence="1">
    <location>
        <position position="1"/>
    </location>
</feature>
<organism evidence="1">
    <name type="scientific">Fusarium oxysporum f. sp. conglutinans race 2 54008</name>
    <dbReference type="NCBI Taxonomy" id="1089457"/>
    <lineage>
        <taxon>Eukaryota</taxon>
        <taxon>Fungi</taxon>
        <taxon>Dikarya</taxon>
        <taxon>Ascomycota</taxon>
        <taxon>Pezizomycotina</taxon>
        <taxon>Sordariomycetes</taxon>
        <taxon>Hypocreomycetidae</taxon>
        <taxon>Hypocreales</taxon>
        <taxon>Nectriaceae</taxon>
        <taxon>Fusarium</taxon>
        <taxon>Fusarium oxysporum species complex</taxon>
    </lineage>
</organism>
<name>X0GL20_FUSOX</name>
<dbReference type="AlphaFoldDB" id="X0GL20"/>
<evidence type="ECO:0000313" key="1">
    <source>
        <dbReference type="EMBL" id="EXL64282.1"/>
    </source>
</evidence>
<reference evidence="1" key="2">
    <citation type="submission" date="2014-03" db="EMBL/GenBank/DDBJ databases">
        <title>The Genome Annotation of Fusarium oxysporum PHW808.</title>
        <authorList>
            <consortium name="The Broad Institute Genomics Platform"/>
            <person name="Ma L.-J."/>
            <person name="Corby-Kistler H."/>
            <person name="Broz K."/>
            <person name="Gale L.R."/>
            <person name="Jonkers W."/>
            <person name="O'Donnell K."/>
            <person name="Ploetz R."/>
            <person name="Steinberg C."/>
            <person name="Schwartz D.C."/>
            <person name="VanEtten H."/>
            <person name="Zhou S."/>
            <person name="Young S.K."/>
            <person name="Zeng Q."/>
            <person name="Gargeya S."/>
            <person name="Fitzgerald M."/>
            <person name="Abouelleil A."/>
            <person name="Alvarado L."/>
            <person name="Chapman S.B."/>
            <person name="Gainer-Dewar J."/>
            <person name="Goldberg J."/>
            <person name="Griggs A."/>
            <person name="Gujja S."/>
            <person name="Hansen M."/>
            <person name="Howarth C."/>
            <person name="Imamovic A."/>
            <person name="Ireland A."/>
            <person name="Larimer J."/>
            <person name="McCowan C."/>
            <person name="Murphy C."/>
            <person name="Pearson M."/>
            <person name="Poon T.W."/>
            <person name="Priest M."/>
            <person name="Roberts A."/>
            <person name="Saif S."/>
            <person name="Shea T."/>
            <person name="Sykes S."/>
            <person name="Wortman J."/>
            <person name="Nusbaum C."/>
            <person name="Birren B."/>
        </authorList>
    </citation>
    <scope>NUCLEOTIDE SEQUENCE</scope>
    <source>
        <strain evidence="1">54008</strain>
    </source>
</reference>
<accession>X0GL20</accession>
<protein>
    <submittedName>
        <fullName evidence="1">Uncharacterized protein</fullName>
    </submittedName>
</protein>
<dbReference type="EMBL" id="KK034210">
    <property type="protein sequence ID" value="EXL64282.1"/>
    <property type="molecule type" value="Genomic_DNA"/>
</dbReference>